<dbReference type="SUPFAM" id="SSF82657">
    <property type="entry name" value="BolA-like"/>
    <property type="match status" value="1"/>
</dbReference>
<dbReference type="Proteomes" id="UP000095665">
    <property type="component" value="Chromosome I"/>
</dbReference>
<evidence type="ECO:0000256" key="2">
    <source>
        <dbReference type="RuleBase" id="RU003860"/>
    </source>
</evidence>
<dbReference type="STRING" id="1070130.FVIR_GE00406"/>
<organism evidence="3 4">
    <name type="scientific">Candidatus Gullanella endobia</name>
    <dbReference type="NCBI Taxonomy" id="1070130"/>
    <lineage>
        <taxon>Bacteria</taxon>
        <taxon>Pseudomonadati</taxon>
        <taxon>Pseudomonadota</taxon>
        <taxon>Gammaproteobacteria</taxon>
        <taxon>Enterobacterales</taxon>
        <taxon>Enterobacteriaceae</taxon>
        <taxon>Candidatus Gullanella</taxon>
    </lineage>
</organism>
<name>A0A143WR94_9ENTR</name>
<evidence type="ECO:0000256" key="1">
    <source>
        <dbReference type="ARBA" id="ARBA00005578"/>
    </source>
</evidence>
<reference evidence="4" key="1">
    <citation type="submission" date="2016-01" db="EMBL/GenBank/DDBJ databases">
        <authorList>
            <person name="Husnik F."/>
        </authorList>
    </citation>
    <scope>NUCLEOTIDE SEQUENCE [LARGE SCALE GENOMIC DNA]</scope>
</reference>
<dbReference type="PANTHER" id="PTHR46229">
    <property type="entry name" value="BOLA TRANSCRIPTION REGULATOR"/>
    <property type="match status" value="1"/>
</dbReference>
<dbReference type="InterPro" id="IPR050961">
    <property type="entry name" value="BolA/IbaG_stress_morph_reg"/>
</dbReference>
<keyword evidence="4" id="KW-1185">Reference proteome</keyword>
<evidence type="ECO:0000313" key="4">
    <source>
        <dbReference type="Proteomes" id="UP000095665"/>
    </source>
</evidence>
<dbReference type="PATRIC" id="fig|1070130.3.peg.654"/>
<dbReference type="RefSeq" id="WP_067498303.1">
    <property type="nucleotide sequence ID" value="NZ_LN999832.1"/>
</dbReference>
<dbReference type="AlphaFoldDB" id="A0A143WR94"/>
<accession>A0A143WR94</accession>
<dbReference type="Gene3D" id="3.30.300.90">
    <property type="entry name" value="BolA-like"/>
    <property type="match status" value="1"/>
</dbReference>
<dbReference type="PIRSF" id="PIRSF003113">
    <property type="entry name" value="BolA"/>
    <property type="match status" value="1"/>
</dbReference>
<comment type="similarity">
    <text evidence="1 2">Belongs to the BolA/IbaG family.</text>
</comment>
<gene>
    <name evidence="3" type="primary">bolA</name>
    <name evidence="3" type="ORF">FVIR_GE00406</name>
</gene>
<dbReference type="EMBL" id="LN999832">
    <property type="protein sequence ID" value="CUX96252.1"/>
    <property type="molecule type" value="Genomic_DNA"/>
</dbReference>
<dbReference type="OrthoDB" id="9812890at2"/>
<evidence type="ECO:0000313" key="3">
    <source>
        <dbReference type="EMBL" id="CUX96252.1"/>
    </source>
</evidence>
<protein>
    <submittedName>
        <fullName evidence="3">Transcriptional regulator BolA</fullName>
    </submittedName>
</protein>
<dbReference type="InterPro" id="IPR002634">
    <property type="entry name" value="BolA"/>
</dbReference>
<sequence length="88" mass="10385">MEINEIKSVLMQALLLDEVYVIKNGKNFQIIAISDQFSKISLIKKHKIIYTPLIEYILDNRIHALSIKAYTKNEWKRNCKMNDFKCLP</sequence>
<dbReference type="KEGG" id="ged:FVIR_GE00406"/>
<dbReference type="Pfam" id="PF01722">
    <property type="entry name" value="BolA"/>
    <property type="match status" value="1"/>
</dbReference>
<proteinExistence type="inferred from homology"/>
<dbReference type="InterPro" id="IPR036065">
    <property type="entry name" value="BolA-like_sf"/>
</dbReference>
<dbReference type="PANTHER" id="PTHR46229:SF4">
    <property type="entry name" value="ACID STRESS PROTEIN IBAG"/>
    <property type="match status" value="1"/>
</dbReference>